<sequence length="106" mass="12525">MTISTSAKIKIKEHQACLEVKKRFNACDFFIYKVKYRHGVAISLTNTWAKKFPERYEYVKNSTELESSLERMSGGLFAVIYLDTEEVFRDLTEFLEYYYIRKLAGI</sequence>
<dbReference type="AlphaFoldDB" id="A0A0F9MKL2"/>
<dbReference type="EMBL" id="LAZR01008661">
    <property type="protein sequence ID" value="KKM77320.1"/>
    <property type="molecule type" value="Genomic_DNA"/>
</dbReference>
<evidence type="ECO:0000313" key="1">
    <source>
        <dbReference type="EMBL" id="KKM77320.1"/>
    </source>
</evidence>
<organism evidence="1">
    <name type="scientific">marine sediment metagenome</name>
    <dbReference type="NCBI Taxonomy" id="412755"/>
    <lineage>
        <taxon>unclassified sequences</taxon>
        <taxon>metagenomes</taxon>
        <taxon>ecological metagenomes</taxon>
    </lineage>
</organism>
<protein>
    <submittedName>
        <fullName evidence="1">Uncharacterized protein</fullName>
    </submittedName>
</protein>
<accession>A0A0F9MKL2</accession>
<proteinExistence type="predicted"/>
<name>A0A0F9MKL2_9ZZZZ</name>
<comment type="caution">
    <text evidence="1">The sequence shown here is derived from an EMBL/GenBank/DDBJ whole genome shotgun (WGS) entry which is preliminary data.</text>
</comment>
<reference evidence="1" key="1">
    <citation type="journal article" date="2015" name="Nature">
        <title>Complex archaea that bridge the gap between prokaryotes and eukaryotes.</title>
        <authorList>
            <person name="Spang A."/>
            <person name="Saw J.H."/>
            <person name="Jorgensen S.L."/>
            <person name="Zaremba-Niedzwiedzka K."/>
            <person name="Martijn J."/>
            <person name="Lind A.E."/>
            <person name="van Eijk R."/>
            <person name="Schleper C."/>
            <person name="Guy L."/>
            <person name="Ettema T.J."/>
        </authorList>
    </citation>
    <scope>NUCLEOTIDE SEQUENCE</scope>
</reference>
<gene>
    <name evidence="1" type="ORF">LCGC14_1371230</name>
</gene>